<evidence type="ECO:0000259" key="1">
    <source>
        <dbReference type="Pfam" id="PF00293"/>
    </source>
</evidence>
<dbReference type="InterPro" id="IPR000086">
    <property type="entry name" value="NUDIX_hydrolase_dom"/>
</dbReference>
<accession>A0ABW3H0F3</accession>
<evidence type="ECO:0000313" key="2">
    <source>
        <dbReference type="EMBL" id="MFD0943803.1"/>
    </source>
</evidence>
<comment type="caution">
    <text evidence="2">The sequence shown here is derived from an EMBL/GenBank/DDBJ whole genome shotgun (WGS) entry which is preliminary data.</text>
</comment>
<name>A0ABW3H0F3_9BACL</name>
<protein>
    <submittedName>
        <fullName evidence="2">NUDIX domain-containing protein</fullName>
    </submittedName>
</protein>
<dbReference type="RefSeq" id="WP_381012246.1">
    <property type="nucleotide sequence ID" value="NZ_JBHTJF010000028.1"/>
</dbReference>
<dbReference type="EMBL" id="JBHTJF010000028">
    <property type="protein sequence ID" value="MFD0943803.1"/>
    <property type="molecule type" value="Genomic_DNA"/>
</dbReference>
<dbReference type="Gene3D" id="3.90.79.10">
    <property type="entry name" value="Nucleoside Triphosphate Pyrophosphohydrolase"/>
    <property type="match status" value="1"/>
</dbReference>
<proteinExistence type="predicted"/>
<sequence>MCTEEWIQTYDEAHRPLSRKTRDDVHKLGLWHDTFHCWLVERDTVLLQKRSATKKDFASLYDVTAAGHLQAEERIADGVRELEEELGLKRNIEDLTFGAVIQDTIQIGDWIDREFTHVYFHTTNRRSGNISMCVETTINSVV</sequence>
<dbReference type="SUPFAM" id="SSF55811">
    <property type="entry name" value="Nudix"/>
    <property type="match status" value="1"/>
</dbReference>
<organism evidence="2 3">
    <name type="scientific">Savagea faecisuis</name>
    <dbReference type="NCBI Taxonomy" id="1274803"/>
    <lineage>
        <taxon>Bacteria</taxon>
        <taxon>Bacillati</taxon>
        <taxon>Bacillota</taxon>
        <taxon>Bacilli</taxon>
        <taxon>Bacillales</taxon>
        <taxon>Caryophanaceae</taxon>
        <taxon>Savagea</taxon>
    </lineage>
</organism>
<dbReference type="Proteomes" id="UP001596976">
    <property type="component" value="Unassembled WGS sequence"/>
</dbReference>
<feature type="domain" description="Nudix hydrolase" evidence="1">
    <location>
        <begin position="32"/>
        <end position="129"/>
    </location>
</feature>
<evidence type="ECO:0000313" key="3">
    <source>
        <dbReference type="Proteomes" id="UP001596976"/>
    </source>
</evidence>
<reference evidence="3" key="1">
    <citation type="journal article" date="2019" name="Int. J. Syst. Evol. Microbiol.">
        <title>The Global Catalogue of Microorganisms (GCM) 10K type strain sequencing project: providing services to taxonomists for standard genome sequencing and annotation.</title>
        <authorList>
            <consortium name="The Broad Institute Genomics Platform"/>
            <consortium name="The Broad Institute Genome Sequencing Center for Infectious Disease"/>
            <person name="Wu L."/>
            <person name="Ma J."/>
        </authorList>
    </citation>
    <scope>NUCLEOTIDE SEQUENCE [LARGE SCALE GENOMIC DNA]</scope>
    <source>
        <strain evidence="3">CCUG 63563</strain>
    </source>
</reference>
<dbReference type="PANTHER" id="PTHR10885:SF0">
    <property type="entry name" value="ISOPENTENYL-DIPHOSPHATE DELTA-ISOMERASE"/>
    <property type="match status" value="1"/>
</dbReference>
<dbReference type="CDD" id="cd04692">
    <property type="entry name" value="NUDIX_Hydrolase"/>
    <property type="match status" value="1"/>
</dbReference>
<gene>
    <name evidence="2" type="ORF">ACFQ0V_08500</name>
</gene>
<dbReference type="PANTHER" id="PTHR10885">
    <property type="entry name" value="ISOPENTENYL-DIPHOSPHATE DELTA-ISOMERASE"/>
    <property type="match status" value="1"/>
</dbReference>
<dbReference type="InterPro" id="IPR015797">
    <property type="entry name" value="NUDIX_hydrolase-like_dom_sf"/>
</dbReference>
<keyword evidence="3" id="KW-1185">Reference proteome</keyword>
<dbReference type="Pfam" id="PF00293">
    <property type="entry name" value="NUDIX"/>
    <property type="match status" value="1"/>
</dbReference>